<dbReference type="Proteomes" id="UP000095283">
    <property type="component" value="Unplaced"/>
</dbReference>
<keyword evidence="1" id="KW-0732">Signal</keyword>
<evidence type="ECO:0000313" key="2">
    <source>
        <dbReference type="Proteomes" id="UP000095283"/>
    </source>
</evidence>
<dbReference type="PROSITE" id="PS51257">
    <property type="entry name" value="PROKAR_LIPOPROTEIN"/>
    <property type="match status" value="1"/>
</dbReference>
<dbReference type="AlphaFoldDB" id="A0A1I7W797"/>
<evidence type="ECO:0000256" key="1">
    <source>
        <dbReference type="SAM" id="SignalP"/>
    </source>
</evidence>
<reference evidence="3" key="1">
    <citation type="submission" date="2016-11" db="UniProtKB">
        <authorList>
            <consortium name="WormBaseParasite"/>
        </authorList>
    </citation>
    <scope>IDENTIFICATION</scope>
</reference>
<organism evidence="2 3">
    <name type="scientific">Heterorhabditis bacteriophora</name>
    <name type="common">Entomopathogenic nematode worm</name>
    <dbReference type="NCBI Taxonomy" id="37862"/>
    <lineage>
        <taxon>Eukaryota</taxon>
        <taxon>Metazoa</taxon>
        <taxon>Ecdysozoa</taxon>
        <taxon>Nematoda</taxon>
        <taxon>Chromadorea</taxon>
        <taxon>Rhabditida</taxon>
        <taxon>Rhabditina</taxon>
        <taxon>Rhabditomorpha</taxon>
        <taxon>Strongyloidea</taxon>
        <taxon>Heterorhabditidae</taxon>
        <taxon>Heterorhabditis</taxon>
    </lineage>
</organism>
<evidence type="ECO:0000313" key="3">
    <source>
        <dbReference type="WBParaSite" id="Hba_00503"/>
    </source>
</evidence>
<feature type="signal peptide" evidence="1">
    <location>
        <begin position="1"/>
        <end position="25"/>
    </location>
</feature>
<protein>
    <submittedName>
        <fullName evidence="3">Secreted protein</fullName>
    </submittedName>
</protein>
<accession>A0A1I7W797</accession>
<proteinExistence type="predicted"/>
<feature type="chain" id="PRO_5009310500" evidence="1">
    <location>
        <begin position="26"/>
        <end position="106"/>
    </location>
</feature>
<sequence length="106" mass="12101">MLYMRYYTVSLIYTFFLLLSSCCSCSENGIHFFGFFSASKAQTCLTSHCAISCIKVSFIFNLWERGTVCVGDINYRIYLKYTVKETRSSALACAYRSSAWINSTPK</sequence>
<dbReference type="WBParaSite" id="Hba_00503">
    <property type="protein sequence ID" value="Hba_00503"/>
    <property type="gene ID" value="Hba_00503"/>
</dbReference>
<keyword evidence="2" id="KW-1185">Reference proteome</keyword>
<name>A0A1I7W797_HETBA</name>